<name>A0A369XRE5_9PROT</name>
<feature type="region of interest" description="Disordered" evidence="1">
    <location>
        <begin position="1"/>
        <end position="27"/>
    </location>
</feature>
<proteinExistence type="predicted"/>
<evidence type="ECO:0000313" key="4">
    <source>
        <dbReference type="EMBL" id="RDE50787.1"/>
    </source>
</evidence>
<feature type="compositionally biased region" description="Pro residues" evidence="1">
    <location>
        <begin position="157"/>
        <end position="176"/>
    </location>
</feature>
<keyword evidence="2" id="KW-0812">Transmembrane</keyword>
<comment type="caution">
    <text evidence="4">The sequence shown here is derived from an EMBL/GenBank/DDBJ whole genome shotgun (WGS) entry which is preliminary data.</text>
</comment>
<reference evidence="4 5" key="1">
    <citation type="submission" date="2018-05" db="EMBL/GenBank/DDBJ databases">
        <title>Integrated omic analyses show evidence that a Ca. Accumulibacter phosphatis strain performs denitrification under micro-aerobic conditions.</title>
        <authorList>
            <person name="Camejo P.Y."/>
            <person name="Katherine M.D."/>
            <person name="Daniel N.R."/>
        </authorList>
    </citation>
    <scope>NUCLEOTIDE SEQUENCE [LARGE SCALE GENOMIC DNA]</scope>
    <source>
        <strain evidence="4">UW-LDO-IC</strain>
    </source>
</reference>
<sequence>MAARQGTKAKAGGAEVAPAAGRAQPAVEASSDLKRTLLWRMGLAGLMVLALLGVLALFDHANAPDDSLTGQQFTEPVPVRKNEPVQPLMAAETPLAAPVDELAVSSEPAAPESASEVASAPGTESPAKKKYAGGTHTRPLSKASDGAGDEPGARPATPAPPPPQVAATPALPPPARRPSENSASMATPPPLVETPPAVAVRLVSGFIVQSGLFSDLALAEEWQARLAQEGIPSMIEARLQIGPFKSRSEAEAARRQIKKLGIDTPSTVRRVGKP</sequence>
<keyword evidence="2" id="KW-1133">Transmembrane helix</keyword>
<gene>
    <name evidence="4" type="ORF">DVS81_09130</name>
</gene>
<feature type="transmembrane region" description="Helical" evidence="2">
    <location>
        <begin position="37"/>
        <end position="58"/>
    </location>
</feature>
<dbReference type="Gene3D" id="3.30.70.1070">
    <property type="entry name" value="Sporulation related repeat"/>
    <property type="match status" value="1"/>
</dbReference>
<keyword evidence="2" id="KW-0472">Membrane</keyword>
<feature type="region of interest" description="Disordered" evidence="1">
    <location>
        <begin position="68"/>
        <end position="193"/>
    </location>
</feature>
<evidence type="ECO:0000259" key="3">
    <source>
        <dbReference type="Pfam" id="PF05036"/>
    </source>
</evidence>
<accession>A0A369XRE5</accession>
<dbReference type="SUPFAM" id="SSF110997">
    <property type="entry name" value="Sporulation related repeat"/>
    <property type="match status" value="1"/>
</dbReference>
<evidence type="ECO:0000256" key="1">
    <source>
        <dbReference type="SAM" id="MobiDB-lite"/>
    </source>
</evidence>
<feature type="domain" description="SPOR" evidence="3">
    <location>
        <begin position="204"/>
        <end position="262"/>
    </location>
</feature>
<dbReference type="InterPro" id="IPR007730">
    <property type="entry name" value="SPOR-like_dom"/>
</dbReference>
<dbReference type="Pfam" id="PF05036">
    <property type="entry name" value="SPOR"/>
    <property type="match status" value="1"/>
</dbReference>
<dbReference type="AlphaFoldDB" id="A0A369XRE5"/>
<protein>
    <submittedName>
        <fullName evidence="4">SPOR domain-containing protein</fullName>
    </submittedName>
</protein>
<feature type="compositionally biased region" description="Low complexity" evidence="1">
    <location>
        <begin position="8"/>
        <end position="27"/>
    </location>
</feature>
<dbReference type="EMBL" id="QPGA01000014">
    <property type="protein sequence ID" value="RDE50787.1"/>
    <property type="molecule type" value="Genomic_DNA"/>
</dbReference>
<evidence type="ECO:0000256" key="2">
    <source>
        <dbReference type="SAM" id="Phobius"/>
    </source>
</evidence>
<dbReference type="GO" id="GO:0042834">
    <property type="term" value="F:peptidoglycan binding"/>
    <property type="evidence" value="ECO:0007669"/>
    <property type="project" value="InterPro"/>
</dbReference>
<feature type="compositionally biased region" description="Low complexity" evidence="1">
    <location>
        <begin position="103"/>
        <end position="121"/>
    </location>
</feature>
<dbReference type="InterPro" id="IPR036680">
    <property type="entry name" value="SPOR-like_sf"/>
</dbReference>
<dbReference type="Proteomes" id="UP000253831">
    <property type="component" value="Unassembled WGS sequence"/>
</dbReference>
<evidence type="ECO:0000313" key="5">
    <source>
        <dbReference type="Proteomes" id="UP000253831"/>
    </source>
</evidence>
<organism evidence="4 5">
    <name type="scientific">Candidatus Accumulibacter meliphilus</name>
    <dbReference type="NCBI Taxonomy" id="2211374"/>
    <lineage>
        <taxon>Bacteria</taxon>
        <taxon>Pseudomonadati</taxon>
        <taxon>Pseudomonadota</taxon>
        <taxon>Betaproteobacteria</taxon>
        <taxon>Candidatus Accumulibacter</taxon>
    </lineage>
</organism>